<accession>A0A392RPH7</accession>
<dbReference type="EMBL" id="LXQA010252150">
    <property type="protein sequence ID" value="MCI38117.1"/>
    <property type="molecule type" value="Genomic_DNA"/>
</dbReference>
<reference evidence="1 2" key="1">
    <citation type="journal article" date="2018" name="Front. Plant Sci.">
        <title>Red Clover (Trifolium pratense) and Zigzag Clover (T. medium) - A Picture of Genomic Similarities and Differences.</title>
        <authorList>
            <person name="Dluhosova J."/>
            <person name="Istvanek J."/>
            <person name="Nedelnik J."/>
            <person name="Repkova J."/>
        </authorList>
    </citation>
    <scope>NUCLEOTIDE SEQUENCE [LARGE SCALE GENOMIC DNA]</scope>
    <source>
        <strain evidence="2">cv. 10/8</strain>
        <tissue evidence="1">Leaf</tissue>
    </source>
</reference>
<comment type="caution">
    <text evidence="1">The sequence shown here is derived from an EMBL/GenBank/DDBJ whole genome shotgun (WGS) entry which is preliminary data.</text>
</comment>
<proteinExistence type="predicted"/>
<dbReference type="AlphaFoldDB" id="A0A392RPH7"/>
<organism evidence="1 2">
    <name type="scientific">Trifolium medium</name>
    <dbReference type="NCBI Taxonomy" id="97028"/>
    <lineage>
        <taxon>Eukaryota</taxon>
        <taxon>Viridiplantae</taxon>
        <taxon>Streptophyta</taxon>
        <taxon>Embryophyta</taxon>
        <taxon>Tracheophyta</taxon>
        <taxon>Spermatophyta</taxon>
        <taxon>Magnoliopsida</taxon>
        <taxon>eudicotyledons</taxon>
        <taxon>Gunneridae</taxon>
        <taxon>Pentapetalae</taxon>
        <taxon>rosids</taxon>
        <taxon>fabids</taxon>
        <taxon>Fabales</taxon>
        <taxon>Fabaceae</taxon>
        <taxon>Papilionoideae</taxon>
        <taxon>50 kb inversion clade</taxon>
        <taxon>NPAAA clade</taxon>
        <taxon>Hologalegina</taxon>
        <taxon>IRL clade</taxon>
        <taxon>Trifolieae</taxon>
        <taxon>Trifolium</taxon>
    </lineage>
</organism>
<evidence type="ECO:0000313" key="2">
    <source>
        <dbReference type="Proteomes" id="UP000265520"/>
    </source>
</evidence>
<sequence>MSDAASDAVRMRLQCGRTRELKSHRNCGTMRLQRLPHPQYCGRNCGCGP</sequence>
<feature type="non-terminal residue" evidence="1">
    <location>
        <position position="49"/>
    </location>
</feature>
<dbReference type="Proteomes" id="UP000265520">
    <property type="component" value="Unassembled WGS sequence"/>
</dbReference>
<protein>
    <submittedName>
        <fullName evidence="1">Uncharacterized protein</fullName>
    </submittedName>
</protein>
<evidence type="ECO:0000313" key="1">
    <source>
        <dbReference type="EMBL" id="MCI38117.1"/>
    </source>
</evidence>
<name>A0A392RPH7_9FABA</name>
<keyword evidence="2" id="KW-1185">Reference proteome</keyword>